<dbReference type="PANTHER" id="PTHR22893:SF91">
    <property type="entry name" value="NADPH DEHYDROGENASE 2-RELATED"/>
    <property type="match status" value="1"/>
</dbReference>
<accession>A0ABR4G6B0</accession>
<sequence length="438" mass="47770">MSNLFTPLTIGSMPLTHRIAMAPMSRYRADDMHIPKAAMATYYSQRACVPGTLLIAEASFISPNQIGFANSPGIYNEEQVAAWRAVTDAVHARGSFIVCQLLAAGRAVDPAVASAEGVEVLSSSAVAQDKEHAVPRAMTVAEIQRTVQEFATAAKNAMRAGFDAVEIHGAYGYLVDQFLQDTCNVREDAYGGSIENRSRFAVEVVRAVARAIGPEKTALRLSPWSRVQGMRMADPVSQFSHVIREVSALGPLAYLHLVNSRVHGFEDVDAPASESLDFAFKLWDGPILVAGGYDGESAKRFIDEEVGGRNNVVVVIGRPFTSNPDLVFRIREGISLAPYRREWFYTPRASEGFADFPFSDEFLKTEGGGCRVVCLCGVDFCSKRDRARVLKQCTALWNAVVKLAITVGSAPFSGVSPRRNCGLLRLPTLVVLLSFRRV</sequence>
<dbReference type="Pfam" id="PF00724">
    <property type="entry name" value="Oxidored_FMN"/>
    <property type="match status" value="1"/>
</dbReference>
<proteinExistence type="predicted"/>
<dbReference type="InterPro" id="IPR001155">
    <property type="entry name" value="OxRdtase_FMN_N"/>
</dbReference>
<comment type="caution">
    <text evidence="2">The sequence shown here is derived from an EMBL/GenBank/DDBJ whole genome shotgun (WGS) entry which is preliminary data.</text>
</comment>
<feature type="domain" description="NADH:flavin oxidoreductase/NADH oxidase N-terminal" evidence="1">
    <location>
        <begin position="3"/>
        <end position="335"/>
    </location>
</feature>
<dbReference type="Gene3D" id="3.20.20.70">
    <property type="entry name" value="Aldolase class I"/>
    <property type="match status" value="1"/>
</dbReference>
<reference evidence="2 3" key="1">
    <citation type="submission" date="2024-07" db="EMBL/GenBank/DDBJ databases">
        <title>Section-level genome sequencing and comparative genomics of Aspergillus sections Usti and Cavernicolus.</title>
        <authorList>
            <consortium name="Lawrence Berkeley National Laboratory"/>
            <person name="Nybo J.L."/>
            <person name="Vesth T.C."/>
            <person name="Theobald S."/>
            <person name="Frisvad J.C."/>
            <person name="Larsen T.O."/>
            <person name="Kjaerboelling I."/>
            <person name="Rothschild-Mancinelli K."/>
            <person name="Lyhne E.K."/>
            <person name="Kogle M.E."/>
            <person name="Barry K."/>
            <person name="Clum A."/>
            <person name="Na H."/>
            <person name="Ledsgaard L."/>
            <person name="Lin J."/>
            <person name="Lipzen A."/>
            <person name="Kuo A."/>
            <person name="Riley R."/>
            <person name="Mondo S."/>
            <person name="Labutti K."/>
            <person name="Haridas S."/>
            <person name="Pangalinan J."/>
            <person name="Salamov A.A."/>
            <person name="Simmons B.A."/>
            <person name="Magnuson J.K."/>
            <person name="Chen J."/>
            <person name="Drula E."/>
            <person name="Henrissat B."/>
            <person name="Wiebenga A."/>
            <person name="Lubbers R.J."/>
            <person name="Gomes A.C."/>
            <person name="Makela M.R."/>
            <person name="Stajich J."/>
            <person name="Grigoriev I.V."/>
            <person name="Mortensen U.H."/>
            <person name="De Vries R.P."/>
            <person name="Baker S.E."/>
            <person name="Andersen M.R."/>
        </authorList>
    </citation>
    <scope>NUCLEOTIDE SEQUENCE [LARGE SCALE GENOMIC DNA]</scope>
    <source>
        <strain evidence="2 3">CBS 209.92</strain>
    </source>
</reference>
<organism evidence="2 3">
    <name type="scientific">Aspergillus keveii</name>
    <dbReference type="NCBI Taxonomy" id="714993"/>
    <lineage>
        <taxon>Eukaryota</taxon>
        <taxon>Fungi</taxon>
        <taxon>Dikarya</taxon>
        <taxon>Ascomycota</taxon>
        <taxon>Pezizomycotina</taxon>
        <taxon>Eurotiomycetes</taxon>
        <taxon>Eurotiomycetidae</taxon>
        <taxon>Eurotiales</taxon>
        <taxon>Aspergillaceae</taxon>
        <taxon>Aspergillus</taxon>
        <taxon>Aspergillus subgen. Nidulantes</taxon>
    </lineage>
</organism>
<dbReference type="InterPro" id="IPR045247">
    <property type="entry name" value="Oye-like"/>
</dbReference>
<dbReference type="InterPro" id="IPR013785">
    <property type="entry name" value="Aldolase_TIM"/>
</dbReference>
<dbReference type="CDD" id="cd02933">
    <property type="entry name" value="OYE_like_FMN"/>
    <property type="match status" value="1"/>
</dbReference>
<name>A0ABR4G6B0_9EURO</name>
<dbReference type="EMBL" id="JBFTWV010000043">
    <property type="protein sequence ID" value="KAL2794561.1"/>
    <property type="molecule type" value="Genomic_DNA"/>
</dbReference>
<evidence type="ECO:0000259" key="1">
    <source>
        <dbReference type="Pfam" id="PF00724"/>
    </source>
</evidence>
<dbReference type="SUPFAM" id="SSF51395">
    <property type="entry name" value="FMN-linked oxidoreductases"/>
    <property type="match status" value="1"/>
</dbReference>
<gene>
    <name evidence="2" type="ORF">BJX66DRAFT_303421</name>
</gene>
<evidence type="ECO:0000313" key="3">
    <source>
        <dbReference type="Proteomes" id="UP001610563"/>
    </source>
</evidence>
<evidence type="ECO:0000313" key="2">
    <source>
        <dbReference type="EMBL" id="KAL2794561.1"/>
    </source>
</evidence>
<protein>
    <recommendedName>
        <fullName evidence="1">NADH:flavin oxidoreductase/NADH oxidase N-terminal domain-containing protein</fullName>
    </recommendedName>
</protein>
<dbReference type="Proteomes" id="UP001610563">
    <property type="component" value="Unassembled WGS sequence"/>
</dbReference>
<dbReference type="PANTHER" id="PTHR22893">
    <property type="entry name" value="NADH OXIDOREDUCTASE-RELATED"/>
    <property type="match status" value="1"/>
</dbReference>
<keyword evidence="3" id="KW-1185">Reference proteome</keyword>